<dbReference type="CDD" id="cd07850">
    <property type="entry name" value="STKc_JNK"/>
    <property type="match status" value="1"/>
</dbReference>
<feature type="domain" description="Protein kinase" evidence="13">
    <location>
        <begin position="182"/>
        <end position="477"/>
    </location>
</feature>
<dbReference type="InterPro" id="IPR000719">
    <property type="entry name" value="Prot_kinase_dom"/>
</dbReference>
<evidence type="ECO:0000256" key="2">
    <source>
        <dbReference type="ARBA" id="ARBA00008832"/>
    </source>
</evidence>
<feature type="compositionally biased region" description="Low complexity" evidence="12">
    <location>
        <begin position="9"/>
        <end position="22"/>
    </location>
</feature>
<feature type="compositionally biased region" description="Low complexity" evidence="12">
    <location>
        <begin position="124"/>
        <end position="147"/>
    </location>
</feature>
<evidence type="ECO:0000256" key="10">
    <source>
        <dbReference type="ARBA" id="ARBA00048312"/>
    </source>
</evidence>
<feature type="region of interest" description="Disordered" evidence="12">
    <location>
        <begin position="527"/>
        <end position="547"/>
    </location>
</feature>
<keyword evidence="8 11" id="KW-0067">ATP-binding</keyword>
<organism evidence="14 15">
    <name type="scientific">Pristionchus mayeri</name>
    <dbReference type="NCBI Taxonomy" id="1317129"/>
    <lineage>
        <taxon>Eukaryota</taxon>
        <taxon>Metazoa</taxon>
        <taxon>Ecdysozoa</taxon>
        <taxon>Nematoda</taxon>
        <taxon>Chromadorea</taxon>
        <taxon>Rhabditida</taxon>
        <taxon>Rhabditina</taxon>
        <taxon>Diplogasteromorpha</taxon>
        <taxon>Diplogasteroidea</taxon>
        <taxon>Neodiplogasteridae</taxon>
        <taxon>Pristionchus</taxon>
    </lineage>
</organism>
<evidence type="ECO:0000313" key="15">
    <source>
        <dbReference type="Proteomes" id="UP001328107"/>
    </source>
</evidence>
<evidence type="ECO:0000256" key="8">
    <source>
        <dbReference type="ARBA" id="ARBA00022840"/>
    </source>
</evidence>
<evidence type="ECO:0000256" key="1">
    <source>
        <dbReference type="ARBA" id="ARBA00001946"/>
    </source>
</evidence>
<evidence type="ECO:0000256" key="6">
    <source>
        <dbReference type="ARBA" id="ARBA00022741"/>
    </source>
</evidence>
<name>A0AAN5I392_9BILA</name>
<dbReference type="EMBL" id="BTRK01000004">
    <property type="protein sequence ID" value="GMR50383.1"/>
    <property type="molecule type" value="Genomic_DNA"/>
</dbReference>
<dbReference type="Pfam" id="PF00069">
    <property type="entry name" value="Pkinase"/>
    <property type="match status" value="1"/>
</dbReference>
<comment type="subcellular location">
    <subcellularLocation>
        <location evidence="11">Cytoplasm</location>
    </subcellularLocation>
</comment>
<comment type="caution">
    <text evidence="14">The sequence shown here is derived from an EMBL/GenBank/DDBJ whole genome shotgun (WGS) entry which is preliminary data.</text>
</comment>
<evidence type="ECO:0000256" key="5">
    <source>
        <dbReference type="ARBA" id="ARBA00022679"/>
    </source>
</evidence>
<gene>
    <name evidence="14" type="ORF">PMAYCL1PPCAC_20578</name>
</gene>
<dbReference type="InterPro" id="IPR003527">
    <property type="entry name" value="MAP_kinase_CS"/>
</dbReference>
<proteinExistence type="inferred from homology"/>
<feature type="region of interest" description="Disordered" evidence="12">
    <location>
        <begin position="1"/>
        <end position="51"/>
    </location>
</feature>
<dbReference type="AlphaFoldDB" id="A0AAN5I392"/>
<dbReference type="Proteomes" id="UP001328107">
    <property type="component" value="Unassembled WGS sequence"/>
</dbReference>
<dbReference type="SMART" id="SM00220">
    <property type="entry name" value="S_TKc"/>
    <property type="match status" value="1"/>
</dbReference>
<dbReference type="InterPro" id="IPR050117">
    <property type="entry name" value="MAPK"/>
</dbReference>
<comment type="function">
    <text evidence="11">Responds to activation by environmental stress and pro-inflammatory cytokines by phosphorylating a number of transcription factors, and thus regulates transcriptional activity.</text>
</comment>
<dbReference type="GO" id="GO:0005737">
    <property type="term" value="C:cytoplasm"/>
    <property type="evidence" value="ECO:0007669"/>
    <property type="project" value="UniProtKB-SubCell"/>
</dbReference>
<keyword evidence="11" id="KW-0460">Magnesium</keyword>
<keyword evidence="4 11" id="KW-0597">Phosphoprotein</keyword>
<dbReference type="PROSITE" id="PS01351">
    <property type="entry name" value="MAPK"/>
    <property type="match status" value="1"/>
</dbReference>
<keyword evidence="15" id="KW-1185">Reference proteome</keyword>
<dbReference type="InterPro" id="IPR011009">
    <property type="entry name" value="Kinase-like_dom_sf"/>
</dbReference>
<evidence type="ECO:0000256" key="7">
    <source>
        <dbReference type="ARBA" id="ARBA00022777"/>
    </source>
</evidence>
<reference evidence="15" key="1">
    <citation type="submission" date="2022-10" db="EMBL/GenBank/DDBJ databases">
        <title>Genome assembly of Pristionchus species.</title>
        <authorList>
            <person name="Yoshida K."/>
            <person name="Sommer R.J."/>
        </authorList>
    </citation>
    <scope>NUCLEOTIDE SEQUENCE [LARGE SCALE GENOMIC DNA]</scope>
    <source>
        <strain evidence="15">RS5460</strain>
    </source>
</reference>
<evidence type="ECO:0000256" key="12">
    <source>
        <dbReference type="SAM" id="MobiDB-lite"/>
    </source>
</evidence>
<comment type="catalytic activity">
    <reaction evidence="9">
        <text>L-threonyl-[protein] + ATP = O-phospho-L-threonyl-[protein] + ADP + H(+)</text>
        <dbReference type="Rhea" id="RHEA:46608"/>
        <dbReference type="Rhea" id="RHEA-COMP:11060"/>
        <dbReference type="Rhea" id="RHEA-COMP:11605"/>
        <dbReference type="ChEBI" id="CHEBI:15378"/>
        <dbReference type="ChEBI" id="CHEBI:30013"/>
        <dbReference type="ChEBI" id="CHEBI:30616"/>
        <dbReference type="ChEBI" id="CHEBI:61977"/>
        <dbReference type="ChEBI" id="CHEBI:456216"/>
        <dbReference type="EC" id="2.7.11.24"/>
    </reaction>
</comment>
<keyword evidence="7 11" id="KW-0418">Kinase</keyword>
<evidence type="ECO:0000313" key="14">
    <source>
        <dbReference type="EMBL" id="GMR50383.1"/>
    </source>
</evidence>
<dbReference type="GO" id="GO:0106310">
    <property type="term" value="F:protein serine kinase activity"/>
    <property type="evidence" value="ECO:0007669"/>
    <property type="project" value="UniProtKB-UniRule"/>
</dbReference>
<evidence type="ECO:0000256" key="9">
    <source>
        <dbReference type="ARBA" id="ARBA00047592"/>
    </source>
</evidence>
<dbReference type="PROSITE" id="PS50011">
    <property type="entry name" value="PROTEIN_KINASE_DOM"/>
    <property type="match status" value="1"/>
</dbReference>
<comment type="catalytic activity">
    <reaction evidence="10">
        <text>L-seryl-[protein] + ATP = O-phospho-L-seryl-[protein] + ADP + H(+)</text>
        <dbReference type="Rhea" id="RHEA:17989"/>
        <dbReference type="Rhea" id="RHEA-COMP:9863"/>
        <dbReference type="Rhea" id="RHEA-COMP:11604"/>
        <dbReference type="ChEBI" id="CHEBI:15378"/>
        <dbReference type="ChEBI" id="CHEBI:29999"/>
        <dbReference type="ChEBI" id="CHEBI:30616"/>
        <dbReference type="ChEBI" id="CHEBI:83421"/>
        <dbReference type="ChEBI" id="CHEBI:456216"/>
        <dbReference type="EC" id="2.7.11.24"/>
    </reaction>
</comment>
<dbReference type="PANTHER" id="PTHR24055">
    <property type="entry name" value="MITOGEN-ACTIVATED PROTEIN KINASE"/>
    <property type="match status" value="1"/>
</dbReference>
<accession>A0AAN5I392</accession>
<dbReference type="GO" id="GO:0004707">
    <property type="term" value="F:MAP kinase activity"/>
    <property type="evidence" value="ECO:0007669"/>
    <property type="project" value="UniProtKB-UniRule"/>
</dbReference>
<dbReference type="SUPFAM" id="SSF56112">
    <property type="entry name" value="Protein kinase-like (PK-like)"/>
    <property type="match status" value="1"/>
</dbReference>
<dbReference type="InterPro" id="IPR008351">
    <property type="entry name" value="MAPK_JNK"/>
</dbReference>
<dbReference type="PROSITE" id="PS00108">
    <property type="entry name" value="PROTEIN_KINASE_ST"/>
    <property type="match status" value="1"/>
</dbReference>
<comment type="similarity">
    <text evidence="2 11">Belongs to the protein kinase superfamily. CMGC Ser/Thr protein kinase family. MAP kinase subfamily.</text>
</comment>
<dbReference type="EC" id="2.7.11.24" evidence="11"/>
<comment type="cofactor">
    <cofactor evidence="1 11">
        <name>Mg(2+)</name>
        <dbReference type="ChEBI" id="CHEBI:18420"/>
    </cofactor>
</comment>
<sequence>DYSGGSTFVAAVRSASRVSSGSSRRHRRRESDDEPSTSSTSTSEASSAPSYTVTAAAAAAVGGATANNTQPSVSSSSFGSIIRGTKGHISSLLDSVSQWLATSSSSGGGAGGASSARDDDDDASGAYAATLDSCDAPSASDAPAAASRTTRMASGNGIGGEAPPGFHMISVGETNLCVLKRYENIRVIGSGAQGLVCAANDKVLGRTVAIKKLSRPFQNVTHAKRAYREFKLMKLVSHKNIIGLLNAFTPQKSLRDFSDLYIVMELMDANLCQVINMELDHERISYLLYQMLCGVRHLHASGIIHRDLKPSNIVVKSDCTLKILDFGLARTAIDSFLMTPYVVTRYYRAPEVILGMGYTETVDVWSIGCIFGEMVRGRVLFPGTDHIDQWTKVVEILGSPSTKFVNQLQTTVRNYVLNRPHYPPTPFEELFPTHIFPKAADNARLSATQARDLLSKMLVIDPAERITVDKALQHPYVNVWYDEAEVHAPPPKEYDASVDKNEHTVEKWKELIYQEVTEYEREFDVFGNDPTKKTPTIALRSAPSNGS</sequence>
<dbReference type="GO" id="GO:0005524">
    <property type="term" value="F:ATP binding"/>
    <property type="evidence" value="ECO:0007669"/>
    <property type="project" value="UniProtKB-UniRule"/>
</dbReference>
<evidence type="ECO:0000256" key="4">
    <source>
        <dbReference type="ARBA" id="ARBA00022553"/>
    </source>
</evidence>
<dbReference type="InterPro" id="IPR008271">
    <property type="entry name" value="Ser/Thr_kinase_AS"/>
</dbReference>
<dbReference type="FunFam" id="1.10.510.10:FF:000009">
    <property type="entry name" value="Mitogen-activated protein kinase"/>
    <property type="match status" value="1"/>
</dbReference>
<evidence type="ECO:0000259" key="13">
    <source>
        <dbReference type="PROSITE" id="PS50011"/>
    </source>
</evidence>
<dbReference type="GO" id="GO:0036477">
    <property type="term" value="C:somatodendritic compartment"/>
    <property type="evidence" value="ECO:0007669"/>
    <property type="project" value="UniProtKB-ARBA"/>
</dbReference>
<feature type="compositionally biased region" description="Low complexity" evidence="12">
    <location>
        <begin position="36"/>
        <end position="51"/>
    </location>
</feature>
<feature type="non-terminal residue" evidence="14">
    <location>
        <position position="1"/>
    </location>
</feature>
<keyword evidence="3 11" id="KW-0723">Serine/threonine-protein kinase</keyword>
<dbReference type="Gene3D" id="3.30.200.20">
    <property type="entry name" value="Phosphorylase Kinase, domain 1"/>
    <property type="match status" value="1"/>
</dbReference>
<dbReference type="PRINTS" id="PR01772">
    <property type="entry name" value="JNKMAPKINASE"/>
</dbReference>
<keyword evidence="6 11" id="KW-0547">Nucleotide-binding</keyword>
<dbReference type="FunFam" id="3.30.200.20:FF:000210">
    <property type="entry name" value="Mitogen-activated protein kinase"/>
    <property type="match status" value="1"/>
</dbReference>
<evidence type="ECO:0000256" key="11">
    <source>
        <dbReference type="RuleBase" id="RU368052"/>
    </source>
</evidence>
<protein>
    <recommendedName>
        <fullName evidence="11">Stress-activated protein kinase JNK</fullName>
        <ecNumber evidence="11">2.7.11.24</ecNumber>
    </recommendedName>
</protein>
<dbReference type="Gene3D" id="1.10.510.10">
    <property type="entry name" value="Transferase(Phosphotransferase) domain 1"/>
    <property type="match status" value="1"/>
</dbReference>
<feature type="region of interest" description="Disordered" evidence="12">
    <location>
        <begin position="104"/>
        <end position="159"/>
    </location>
</feature>
<keyword evidence="5 11" id="KW-0808">Transferase</keyword>
<dbReference type="GO" id="GO:1903034">
    <property type="term" value="P:regulation of response to wounding"/>
    <property type="evidence" value="ECO:0007669"/>
    <property type="project" value="UniProtKB-ARBA"/>
</dbReference>
<evidence type="ECO:0000256" key="3">
    <source>
        <dbReference type="ARBA" id="ARBA00022527"/>
    </source>
</evidence>